<sequence>MTPPNSEVLELATAIREALDVPVADSSGHGARLAEEMLRLERAALVRGALRGLTDGVATVSTATATIREALAEMPVTYPVHQRAEVSP</sequence>
<comment type="caution">
    <text evidence="1">The sequence shown here is derived from an EMBL/GenBank/DDBJ whole genome shotgun (WGS) entry which is preliminary data.</text>
</comment>
<dbReference type="RefSeq" id="WP_148765400.1">
    <property type="nucleotide sequence ID" value="NZ_VSRQ01000007.1"/>
</dbReference>
<reference evidence="1 2" key="1">
    <citation type="submission" date="2019-08" db="EMBL/GenBank/DDBJ databases">
        <title>Actinomadura sp. nov. CYP1-5 isolated from mountain soil.</title>
        <authorList>
            <person name="Songsumanus A."/>
            <person name="Kuncharoen N."/>
            <person name="Kudo T."/>
            <person name="Yuki M."/>
            <person name="Igarashi Y."/>
            <person name="Tanasupawat S."/>
        </authorList>
    </citation>
    <scope>NUCLEOTIDE SEQUENCE [LARGE SCALE GENOMIC DNA]</scope>
    <source>
        <strain evidence="1 2">CYP1-5</strain>
    </source>
</reference>
<evidence type="ECO:0000313" key="2">
    <source>
        <dbReference type="Proteomes" id="UP000323505"/>
    </source>
</evidence>
<evidence type="ECO:0000313" key="1">
    <source>
        <dbReference type="EMBL" id="TYK45086.1"/>
    </source>
</evidence>
<protein>
    <submittedName>
        <fullName evidence="1">MoaD/ThiS family protein</fullName>
    </submittedName>
</protein>
<keyword evidence="2" id="KW-1185">Reference proteome</keyword>
<organism evidence="1 2">
    <name type="scientific">Actinomadura decatromicini</name>
    <dbReference type="NCBI Taxonomy" id="2604572"/>
    <lineage>
        <taxon>Bacteria</taxon>
        <taxon>Bacillati</taxon>
        <taxon>Actinomycetota</taxon>
        <taxon>Actinomycetes</taxon>
        <taxon>Streptosporangiales</taxon>
        <taxon>Thermomonosporaceae</taxon>
        <taxon>Actinomadura</taxon>
    </lineage>
</organism>
<proteinExistence type="predicted"/>
<dbReference type="AlphaFoldDB" id="A0A5D3FB69"/>
<name>A0A5D3FB69_9ACTN</name>
<dbReference type="Proteomes" id="UP000323505">
    <property type="component" value="Unassembled WGS sequence"/>
</dbReference>
<gene>
    <name evidence="1" type="ORF">FXF68_30865</name>
</gene>
<dbReference type="EMBL" id="VSRQ01000007">
    <property type="protein sequence ID" value="TYK45086.1"/>
    <property type="molecule type" value="Genomic_DNA"/>
</dbReference>
<accession>A0A5D3FB69</accession>